<proteinExistence type="predicted"/>
<organism evidence="4 5">
    <name type="scientific">Weissella confusa</name>
    <name type="common">Lactobacillus confusus</name>
    <dbReference type="NCBI Taxonomy" id="1583"/>
    <lineage>
        <taxon>Bacteria</taxon>
        <taxon>Bacillati</taxon>
        <taxon>Bacillota</taxon>
        <taxon>Bacilli</taxon>
        <taxon>Lactobacillales</taxon>
        <taxon>Lactobacillaceae</taxon>
        <taxon>Weissella</taxon>
    </lineage>
</organism>
<dbReference type="InterPro" id="IPR009459">
    <property type="entry name" value="MucBP_dom"/>
</dbReference>
<dbReference type="Pfam" id="PF06458">
    <property type="entry name" value="MucBP"/>
    <property type="match status" value="2"/>
</dbReference>
<dbReference type="EMBL" id="JACSZT010000003">
    <property type="protein sequence ID" value="MBC6498280.1"/>
    <property type="molecule type" value="Genomic_DNA"/>
</dbReference>
<feature type="domain" description="MucBP" evidence="3">
    <location>
        <begin position="453"/>
        <end position="518"/>
    </location>
</feature>
<comment type="caution">
    <text evidence="4">The sequence shown here is derived from an EMBL/GenBank/DDBJ whole genome shotgun (WGS) entry which is preliminary data.</text>
</comment>
<name>A0A923ND14_WEICO</name>
<evidence type="ECO:0000256" key="1">
    <source>
        <dbReference type="ARBA" id="ARBA00022729"/>
    </source>
</evidence>
<protein>
    <submittedName>
        <fullName evidence="4">KxYKxGKxW signal peptide domain-containing protein</fullName>
    </submittedName>
</protein>
<dbReference type="Proteomes" id="UP000650485">
    <property type="component" value="Unassembled WGS sequence"/>
</dbReference>
<reference evidence="4" key="1">
    <citation type="submission" date="2020-08" db="EMBL/GenBank/DDBJ databases">
        <title>Complete genome sequence of Weissella confusa strain FS54 provides insights into metabolic potential.</title>
        <authorList>
            <person name="Fhoula I."/>
            <person name="Najjari A."/>
            <person name="Lekired A."/>
            <person name="Bessrour-Aouam N."/>
            <person name="Jaballah S."/>
            <person name="Klibi N."/>
            <person name="Ouzari H.-I."/>
        </authorList>
    </citation>
    <scope>NUCLEOTIDE SEQUENCE</scope>
    <source>
        <strain evidence="4">FS54</strain>
    </source>
</reference>
<keyword evidence="2" id="KW-0677">Repeat</keyword>
<evidence type="ECO:0000259" key="3">
    <source>
        <dbReference type="Pfam" id="PF06458"/>
    </source>
</evidence>
<dbReference type="Pfam" id="PF19258">
    <property type="entry name" value="KxYKxGKxW_sig"/>
    <property type="match status" value="1"/>
</dbReference>
<sequence>MASAAGVTKGAVSFANTDSQLAVQGYTYVVYAANGSSYTTLTAAMAANGTFDDTDNGASLAVAGYTYTVTGPDGKTYTTLSSAVAANSIFDNTTNTGSTDSAIQSFTVSYKAAYQSAALVVDAAHSYYNANNTASGTSDANPDMFTVSYKAASQSAVVNVAGTSPIKANSKVDSAAGVTSGALSFATSDVVDANSPISAGTTTLSANGSTGSAISFASDASYATLDSQLAKSGYTYTVKYGSDTTAYTTLSSALSADLATSGYTYTVGYGYDVNNTVWYSTLSQALAANSTFDNTDNTGTTDAAAQRFVISYAPMSQAASVANSLYDNTENGSASADSSAQTFRVSYTADAQSAYIRVQQNSPVKAGSSVANITGVTSQAMSFGVTDQYQAANLVVDSASPISANSAVESASGVTSGSLAFSTADSQLAKTGYTYVVYGPKGDSYATLTAALNVTYKYVDQSGKTISADRSTNGYVGSKIPDGSMTISGYTLVGPDKNSDADGLFDADLDSVITYVYKPDSQLAKSGYTYVVNVLNAAGSVINSYTTLTSAVAANKYDNTSNAANATTDAQVQRFKVVYAPMTAKPRYDSTSNSGNSDTSSQAFVVTYKTNQYASLFTDSADNSGNSVLSYSAVNETTNGPASSAISFKTTKYDPNGPISAGSTLTSASGTTGGTISFATNDTSLVKAGYTYTVKYTGTDAPDSTAYTTLSSAVAAQPYTDANLTTAGYSYVVKGPNGSTYATLSSAVAANSIYDATNNSGTTDSSAQVFTVSYVGAYQAAAVAANSFDNTDNKVNGVQSSSDASYQYFTVNYTPATQTTSLVVDSNSPVKAGSVLASSLGATSATLSLYLYTRDYSYANGSYVAGSSAYKDAAGGRTSNAITFATKDSNLPKSGYTYTVTGPDNVTYSTLDSAVIVDASLIRSGYSYYVTDPNGSNYSTMSSAYAAGTNVWDSTSNSAGVQSDGTPQTWTVKYVPDYQGASSATDVTVSQTAANNTITIKYTALPYQESIIQTDTPALWSGSNVITSYWSVDQDNPLGSSATVAQSNNLSGTFATGTTTVKYVDANGNTIQPSTSFVAAVNDTIGITNLSPKAKAGTADIAFAAPTIRGYKVKYQLTWNPTGGPNGGPYISASLKDTNGHSWTINTNNSGITLNPPKAFSVGVNAANGQKANDNFASINGGGGLGIQGFGNALAFGLDFYQNSGDPAAGPFGALRTTNSSGALNSVQDAMYTKGQNLTSWTTTIGQNTIGYYYVNRQFDASQKFTIDGYFHPNLANTDGNLPSNGNWSDWVGLVLTPTDPAKMATDYNMASTVTIDTVTDADTTAGSSRYVEWNAAATNTHTEYAGKGTYNGTAWSAESSSYKDPATQNYAKLTANTISHFRKVKWVFTMGETKTRKKMYKSGKFWVAAGLTALSVGVVSSSPKMLTRLGEEMTKASAAQTTVHQYFSIS</sequence>
<evidence type="ECO:0000313" key="4">
    <source>
        <dbReference type="EMBL" id="MBC6498280.1"/>
    </source>
</evidence>
<dbReference type="InterPro" id="IPR022263">
    <property type="entry name" value="KxYKxGKxW"/>
</dbReference>
<dbReference type="Gene3D" id="3.10.20.320">
    <property type="entry name" value="Putative peptidoglycan bound protein (lpxtg motif)"/>
    <property type="match status" value="1"/>
</dbReference>
<accession>A0A923ND14</accession>
<gene>
    <name evidence="4" type="ORF">H7R52_02600</name>
</gene>
<feature type="domain" description="MucBP" evidence="3">
    <location>
        <begin position="1060"/>
        <end position="1114"/>
    </location>
</feature>
<dbReference type="NCBIfam" id="TIGR03715">
    <property type="entry name" value="KxYKxGKxW"/>
    <property type="match status" value="1"/>
</dbReference>
<evidence type="ECO:0000256" key="2">
    <source>
        <dbReference type="ARBA" id="ARBA00022737"/>
    </source>
</evidence>
<evidence type="ECO:0000313" key="5">
    <source>
        <dbReference type="Proteomes" id="UP000650485"/>
    </source>
</evidence>
<keyword evidence="1" id="KW-0732">Signal</keyword>